<proteinExistence type="predicted"/>
<dbReference type="VEuPathDB" id="GiardiaDB:GL50803_006084"/>
<evidence type="ECO:0000313" key="2">
    <source>
        <dbReference type="Proteomes" id="UP000018040"/>
    </source>
</evidence>
<protein>
    <submittedName>
        <fullName evidence="1">Uncharacterized protein</fullName>
    </submittedName>
</protein>
<dbReference type="VEuPathDB" id="GiardiaDB:QR46_3392"/>
<dbReference type="AlphaFoldDB" id="V6TT60"/>
<sequence length="258" mass="29918">VLMHGRALFFQSQVIQKDKCHACPSADGQIKILSLTTIMTSEFYYELNGLLGALETFLDPNSDFNSIRFESRTSSSSSFFVPTLIAPQDRTIPIEIQTKLQAEERRIRDLKSLESQVERRPSLLQKHQDEIQTLRLSKDPSVLENYVPSEQDKEDEKRRAIAMSIFIKLTEMSYKPYITMTEGQTNYSVDTLWNRCEHLQESAKRIESLSFDIKRPNSQQRVFECKPPLPSPIDLRTLPTWNTNMYLKIPMSVEKEYA</sequence>
<comment type="caution">
    <text evidence="1">The sequence shown here is derived from an EMBL/GenBank/DDBJ whole genome shotgun (WGS) entry which is preliminary data.</text>
</comment>
<reference evidence="2" key="1">
    <citation type="submission" date="2012-02" db="EMBL/GenBank/DDBJ databases">
        <title>Genome sequencing of Giardia lamblia Genotypes A2 and B isolates (DH and GS) and comparative analysis with the genomes of Genotypes A1 and E (WB and Pig).</title>
        <authorList>
            <person name="Adam R."/>
            <person name="Dahlstrom E."/>
            <person name="Martens C."/>
            <person name="Bruno D."/>
            <person name="Barbian K."/>
            <person name="Porcella S.F."/>
            <person name="Nash T."/>
        </authorList>
    </citation>
    <scope>NUCLEOTIDE SEQUENCE</scope>
    <source>
        <strain evidence="2">GS</strain>
    </source>
</reference>
<gene>
    <name evidence="1" type="ORF">GSB_6084</name>
</gene>
<dbReference type="VEuPathDB" id="GiardiaDB:DHA2_6084"/>
<dbReference type="OrthoDB" id="10252208at2759"/>
<evidence type="ECO:0000313" key="1">
    <source>
        <dbReference type="EMBL" id="ESU41769.1"/>
    </source>
</evidence>
<name>V6TT60_GIAIN</name>
<accession>V6TT60</accession>
<reference evidence="1 2" key="2">
    <citation type="journal article" date="2013" name="Genome Biol. Evol.">
        <title>Genome sequencing of Giardia lamblia genotypes A2 and B isolates (DH and GS) and comparative analysis with the genomes of genotypes A1 and E (WB and Pig).</title>
        <authorList>
            <person name="Adam R.D."/>
            <person name="Dahlstrom E.W."/>
            <person name="Martens C.A."/>
            <person name="Bruno D.P."/>
            <person name="Barbian K.D."/>
            <person name="Ricklefs S.M."/>
            <person name="Hernandez M.M."/>
            <person name="Narla N.P."/>
            <person name="Patel R.B."/>
            <person name="Porcella S.F."/>
            <person name="Nash T.E."/>
        </authorList>
    </citation>
    <scope>NUCLEOTIDE SEQUENCE [LARGE SCALE GENOMIC DNA]</scope>
    <source>
        <strain evidence="1 2">GS</strain>
    </source>
</reference>
<dbReference type="EMBL" id="AHHH01000111">
    <property type="protein sequence ID" value="ESU41769.1"/>
    <property type="molecule type" value="Genomic_DNA"/>
</dbReference>
<dbReference type="Proteomes" id="UP000018040">
    <property type="component" value="Unassembled WGS sequence"/>
</dbReference>
<feature type="non-terminal residue" evidence="1">
    <location>
        <position position="1"/>
    </location>
</feature>
<organism evidence="1 2">
    <name type="scientific">Giardia intestinalis</name>
    <name type="common">Giardia lamblia</name>
    <dbReference type="NCBI Taxonomy" id="5741"/>
    <lineage>
        <taxon>Eukaryota</taxon>
        <taxon>Metamonada</taxon>
        <taxon>Diplomonadida</taxon>
        <taxon>Hexamitidae</taxon>
        <taxon>Giardiinae</taxon>
        <taxon>Giardia</taxon>
    </lineage>
</organism>